<protein>
    <submittedName>
        <fullName evidence="1">Uncharacterized protein</fullName>
    </submittedName>
</protein>
<name>A0A5B7DHL2_PORTR</name>
<sequence>MCCAPIEETRASTCLFCPSIRIGSIALYCGVPSSRLSSTLPLLIKRIPGKCHAGCPQFHHRDIPCPVQQTARRPATHQPSAPRELATTTQLVPGLSGADLKSGINHTARTVN</sequence>
<evidence type="ECO:0000313" key="2">
    <source>
        <dbReference type="Proteomes" id="UP000324222"/>
    </source>
</evidence>
<organism evidence="1 2">
    <name type="scientific">Portunus trituberculatus</name>
    <name type="common">Swimming crab</name>
    <name type="synonym">Neptunus trituberculatus</name>
    <dbReference type="NCBI Taxonomy" id="210409"/>
    <lineage>
        <taxon>Eukaryota</taxon>
        <taxon>Metazoa</taxon>
        <taxon>Ecdysozoa</taxon>
        <taxon>Arthropoda</taxon>
        <taxon>Crustacea</taxon>
        <taxon>Multicrustacea</taxon>
        <taxon>Malacostraca</taxon>
        <taxon>Eumalacostraca</taxon>
        <taxon>Eucarida</taxon>
        <taxon>Decapoda</taxon>
        <taxon>Pleocyemata</taxon>
        <taxon>Brachyura</taxon>
        <taxon>Eubrachyura</taxon>
        <taxon>Portunoidea</taxon>
        <taxon>Portunidae</taxon>
        <taxon>Portuninae</taxon>
        <taxon>Portunus</taxon>
    </lineage>
</organism>
<dbReference type="EMBL" id="VSRR010000932">
    <property type="protein sequence ID" value="MPC20991.1"/>
    <property type="molecule type" value="Genomic_DNA"/>
</dbReference>
<gene>
    <name evidence="1" type="ORF">E2C01_013963</name>
</gene>
<reference evidence="1 2" key="1">
    <citation type="submission" date="2019-05" db="EMBL/GenBank/DDBJ databases">
        <title>Another draft genome of Portunus trituberculatus and its Hox gene families provides insights of decapod evolution.</title>
        <authorList>
            <person name="Jeong J.-H."/>
            <person name="Song I."/>
            <person name="Kim S."/>
            <person name="Choi T."/>
            <person name="Kim D."/>
            <person name="Ryu S."/>
            <person name="Kim W."/>
        </authorList>
    </citation>
    <scope>NUCLEOTIDE SEQUENCE [LARGE SCALE GENOMIC DNA]</scope>
    <source>
        <tissue evidence="1">Muscle</tissue>
    </source>
</reference>
<proteinExistence type="predicted"/>
<comment type="caution">
    <text evidence="1">The sequence shown here is derived from an EMBL/GenBank/DDBJ whole genome shotgun (WGS) entry which is preliminary data.</text>
</comment>
<accession>A0A5B7DHL2</accession>
<evidence type="ECO:0000313" key="1">
    <source>
        <dbReference type="EMBL" id="MPC20991.1"/>
    </source>
</evidence>
<dbReference type="Proteomes" id="UP000324222">
    <property type="component" value="Unassembled WGS sequence"/>
</dbReference>
<dbReference type="AlphaFoldDB" id="A0A5B7DHL2"/>
<keyword evidence="2" id="KW-1185">Reference proteome</keyword>